<evidence type="ECO:0000256" key="5">
    <source>
        <dbReference type="SAM" id="Coils"/>
    </source>
</evidence>
<dbReference type="Gene3D" id="2.40.50.140">
    <property type="entry name" value="Nucleic acid-binding proteins"/>
    <property type="match status" value="4"/>
</dbReference>
<evidence type="ECO:0000313" key="8">
    <source>
        <dbReference type="EMBL" id="CAH0400648.1"/>
    </source>
</evidence>
<dbReference type="PROSITE" id="PS50126">
    <property type="entry name" value="S1"/>
    <property type="match status" value="3"/>
</dbReference>
<dbReference type="InterPro" id="IPR003107">
    <property type="entry name" value="HAT"/>
</dbReference>
<feature type="region of interest" description="Disordered" evidence="6">
    <location>
        <begin position="897"/>
        <end position="964"/>
    </location>
</feature>
<feature type="domain" description="S1 motif" evidence="7">
    <location>
        <begin position="434"/>
        <end position="511"/>
    </location>
</feature>
<evidence type="ECO:0000256" key="6">
    <source>
        <dbReference type="SAM" id="MobiDB-lite"/>
    </source>
</evidence>
<evidence type="ECO:0000256" key="4">
    <source>
        <dbReference type="ARBA" id="ARBA00023242"/>
    </source>
</evidence>
<dbReference type="InterPro" id="IPR012340">
    <property type="entry name" value="NA-bd_OB-fold"/>
</dbReference>
<dbReference type="Pfam" id="PF00575">
    <property type="entry name" value="S1"/>
    <property type="match status" value="1"/>
</dbReference>
<dbReference type="SMART" id="SM00386">
    <property type="entry name" value="HAT"/>
    <property type="match status" value="5"/>
</dbReference>
<feature type="compositionally biased region" description="Basic and acidic residues" evidence="6">
    <location>
        <begin position="617"/>
        <end position="634"/>
    </location>
</feature>
<keyword evidence="5" id="KW-0175">Coiled coil</keyword>
<dbReference type="Pfam" id="PF05843">
    <property type="entry name" value="Suf"/>
    <property type="match status" value="1"/>
</dbReference>
<organism evidence="8 9">
    <name type="scientific">Chilo suppressalis</name>
    <name type="common">Asiatic rice borer moth</name>
    <dbReference type="NCBI Taxonomy" id="168631"/>
    <lineage>
        <taxon>Eukaryota</taxon>
        <taxon>Metazoa</taxon>
        <taxon>Ecdysozoa</taxon>
        <taxon>Arthropoda</taxon>
        <taxon>Hexapoda</taxon>
        <taxon>Insecta</taxon>
        <taxon>Pterygota</taxon>
        <taxon>Neoptera</taxon>
        <taxon>Endopterygota</taxon>
        <taxon>Lepidoptera</taxon>
        <taxon>Glossata</taxon>
        <taxon>Ditrysia</taxon>
        <taxon>Pyraloidea</taxon>
        <taxon>Crambidae</taxon>
        <taxon>Crambinae</taxon>
        <taxon>Chilo</taxon>
    </lineage>
</organism>
<feature type="domain" description="S1 motif" evidence="7">
    <location>
        <begin position="531"/>
        <end position="599"/>
    </location>
</feature>
<keyword evidence="4" id="KW-0539">Nucleus</keyword>
<name>A0ABN8AZE5_CHISP</name>
<dbReference type="SUPFAM" id="SSF50249">
    <property type="entry name" value="Nucleic acid-binding proteins"/>
    <property type="match status" value="4"/>
</dbReference>
<evidence type="ECO:0000313" key="9">
    <source>
        <dbReference type="Proteomes" id="UP001153292"/>
    </source>
</evidence>
<dbReference type="InterPro" id="IPR045209">
    <property type="entry name" value="Rrp5"/>
</dbReference>
<feature type="compositionally biased region" description="Basic and acidic residues" evidence="6">
    <location>
        <begin position="647"/>
        <end position="658"/>
    </location>
</feature>
<reference evidence="8" key="1">
    <citation type="submission" date="2021-12" db="EMBL/GenBank/DDBJ databases">
        <authorList>
            <person name="King R."/>
        </authorList>
    </citation>
    <scope>NUCLEOTIDE SEQUENCE</scope>
</reference>
<gene>
    <name evidence="8" type="ORF">CHILSU_LOCUS3846</name>
</gene>
<accession>A0ABN8AZE5</accession>
<dbReference type="Proteomes" id="UP001153292">
    <property type="component" value="Chromosome 17"/>
</dbReference>
<dbReference type="PANTHER" id="PTHR23270:SF10">
    <property type="entry name" value="PROTEIN RRP5 HOMOLOG"/>
    <property type="match status" value="1"/>
</dbReference>
<evidence type="ECO:0000259" key="7">
    <source>
        <dbReference type="PROSITE" id="PS50126"/>
    </source>
</evidence>
<dbReference type="SUPFAM" id="SSF48452">
    <property type="entry name" value="TPR-like"/>
    <property type="match status" value="2"/>
</dbReference>
<keyword evidence="3" id="KW-0677">Repeat</keyword>
<feature type="compositionally biased region" description="Basic and acidic residues" evidence="6">
    <location>
        <begin position="703"/>
        <end position="718"/>
    </location>
</feature>
<feature type="region of interest" description="Disordered" evidence="6">
    <location>
        <begin position="829"/>
        <end position="874"/>
    </location>
</feature>
<proteinExistence type="predicted"/>
<dbReference type="PANTHER" id="PTHR23270">
    <property type="entry name" value="PROGRAMMED CELL DEATH PROTEIN 11 PRE-RRNA PROCESSING PROTEIN RRP5"/>
    <property type="match status" value="1"/>
</dbReference>
<dbReference type="Gene3D" id="1.25.40.10">
    <property type="entry name" value="Tetratricopeptide repeat domain"/>
    <property type="match status" value="1"/>
</dbReference>
<evidence type="ECO:0000256" key="1">
    <source>
        <dbReference type="ARBA" id="ARBA00004604"/>
    </source>
</evidence>
<keyword evidence="2" id="KW-0698">rRNA processing</keyword>
<dbReference type="SMART" id="SM00316">
    <property type="entry name" value="S1"/>
    <property type="match status" value="6"/>
</dbReference>
<dbReference type="InterPro" id="IPR003029">
    <property type="entry name" value="S1_domain"/>
</dbReference>
<feature type="compositionally biased region" description="Basic and acidic residues" evidence="6">
    <location>
        <begin position="842"/>
        <end position="871"/>
    </location>
</feature>
<comment type="subcellular location">
    <subcellularLocation>
        <location evidence="1">Nucleus</location>
        <location evidence="1">Nucleolus</location>
    </subcellularLocation>
</comment>
<sequence>MADTEEYFPRGGKKPTITYFKQSGNFLGAAEKGERKKKKQKKKSDADDGYLSDDNIPVDRAYKNCASRLGYKTIKKDVVILGRVKQVQETKITVCLPGNMTGTVMACHVSEAYNKLLEAYVNDEVEKIKELPEMFRLGQYVIVKVLEVDGTKLMLSMMPQHISSGRVHTDLQKGDLLQAAVSSVEDHGFVMDIGIANTRPFLPKKNTNPEIELEAGSLTWCCVKSLTPSPESCILSLSNELSALQNAAPRRKPTHLTPATPVFFTVDKPLDNGIEGHVFDETTAYIQRQHVDKVKGKKPALGQKVKARVLYVMPTRNTPFLTMKDIFETACPELEAEQTLKEGEIIDDAKVVRILGRTVNFRLGRGCVGSMSLSHVAVHEDLEDEQVVANSYPIGSTHRVRVVAYNPCDFLYLVSDRTEVINEKYFSLSEMQVGQLVDATVKAVTDNHLLVDVGRVTGYIPRNQFSDAGIFVDPKKASTSKLTKKFKLGQSLKARVLVVDRAKNSLILTLKPSLLAEDLEVLSSYEQAQIGKAYTGFIRFVRDYVLVTFFDNVTAYVPRSYVTKEPIESLHASFHLGQIVNCTILRVDVENKKMNGSLTTTPFWPASKREKTGKRKHDTDTNEELPNKKQKQTEVEEESNNRKKKKQTTEQEELKELDTSEECMNENEGQKKRKRKKSKSFDEKLDNIEPEIEQGKKKNKKKDVKEQMESEEKHKASEESDAIETDIYEDSDHVLAPQDLFLIDLSDCDDAHKCKRRIVSLTKNINARARRIDKINEKIVRIENVGLSAKNKKYHTAMHTEKLVTEERIKKLLEALKNAQEKLKGLGYEGEDSKKEKKIKKKSEDADVKEEIKEEEEPDKRNVKDSKERKEKKSKIKVVENLEPVLEVPSAKDFWSVNTDESTKKTQEENSSSSDEEEKEQPKKKRKKLTVAEKLAKARQEEEHVRSLERRAIESDAQPRSSDQFERALLASPDASQLWIAYMAFHLQATEIDKARAVARRALSTISFREEDEKLNVWLALLHLEHRFGTKESQQKTLEEALQTNEPYKVHSKLLDILVDTGKAQELNSLVELMMKKYRRDCSMYPLCGSACFKLGLVDKARSVMQKALTALEKKEHVSVLVQFALLERSLGERERSEALFEQILAVYPQRVDVCAVYVDMMLKAGEYDHIRQVMERITSQKLPARKMKILYKKWVEVEEKIGDQEKVEEIRQRALEYIEKAKF</sequence>
<protein>
    <recommendedName>
        <fullName evidence="7">S1 motif domain-containing protein</fullName>
    </recommendedName>
</protein>
<dbReference type="InterPro" id="IPR011990">
    <property type="entry name" value="TPR-like_helical_dom_sf"/>
</dbReference>
<evidence type="ECO:0000256" key="3">
    <source>
        <dbReference type="ARBA" id="ARBA00022737"/>
    </source>
</evidence>
<feature type="domain" description="S1 motif" evidence="7">
    <location>
        <begin position="77"/>
        <end position="158"/>
    </location>
</feature>
<feature type="compositionally biased region" description="Basic and acidic residues" evidence="6">
    <location>
        <begin position="930"/>
        <end position="954"/>
    </location>
</feature>
<dbReference type="EMBL" id="OU963910">
    <property type="protein sequence ID" value="CAH0400648.1"/>
    <property type="molecule type" value="Genomic_DNA"/>
</dbReference>
<feature type="region of interest" description="Disordered" evidence="6">
    <location>
        <begin position="596"/>
        <end position="722"/>
    </location>
</feature>
<keyword evidence="9" id="KW-1185">Reference proteome</keyword>
<evidence type="ECO:0000256" key="2">
    <source>
        <dbReference type="ARBA" id="ARBA00022552"/>
    </source>
</evidence>
<feature type="coiled-coil region" evidence="5">
    <location>
        <begin position="802"/>
        <end position="829"/>
    </location>
</feature>
<dbReference type="InterPro" id="IPR008847">
    <property type="entry name" value="Suf"/>
</dbReference>